<keyword evidence="3" id="KW-1185">Reference proteome</keyword>
<dbReference type="OMA" id="SAHHENE"/>
<accession>E4V2B6</accession>
<evidence type="ECO:0000256" key="1">
    <source>
        <dbReference type="SAM" id="MobiDB-lite"/>
    </source>
</evidence>
<organism evidence="3">
    <name type="scientific">Arthroderma gypseum (strain ATCC MYA-4604 / CBS 118893)</name>
    <name type="common">Microsporum gypseum</name>
    <dbReference type="NCBI Taxonomy" id="535722"/>
    <lineage>
        <taxon>Eukaryota</taxon>
        <taxon>Fungi</taxon>
        <taxon>Dikarya</taxon>
        <taxon>Ascomycota</taxon>
        <taxon>Pezizomycotina</taxon>
        <taxon>Eurotiomycetes</taxon>
        <taxon>Eurotiomycetidae</taxon>
        <taxon>Onygenales</taxon>
        <taxon>Arthrodermataceae</taxon>
        <taxon>Nannizzia</taxon>
    </lineage>
</organism>
<dbReference type="EMBL" id="DS989827">
    <property type="protein sequence ID" value="EFR04181.1"/>
    <property type="molecule type" value="Genomic_DNA"/>
</dbReference>
<proteinExistence type="predicted"/>
<feature type="region of interest" description="Disordered" evidence="1">
    <location>
        <begin position="160"/>
        <end position="210"/>
    </location>
</feature>
<evidence type="ECO:0000313" key="3">
    <source>
        <dbReference type="Proteomes" id="UP000002669"/>
    </source>
</evidence>
<dbReference type="Proteomes" id="UP000002669">
    <property type="component" value="Unassembled WGS sequence"/>
</dbReference>
<name>E4V2B6_ARTGP</name>
<reference evidence="3" key="1">
    <citation type="journal article" date="2012" name="MBio">
        <title>Comparative genome analysis of Trichophyton rubrum and related dermatophytes reveals candidate genes involved in infection.</title>
        <authorList>
            <person name="Martinez D.A."/>
            <person name="Oliver B.G."/>
            <person name="Graeser Y."/>
            <person name="Goldberg J.M."/>
            <person name="Li W."/>
            <person name="Martinez-Rossi N.M."/>
            <person name="Monod M."/>
            <person name="Shelest E."/>
            <person name="Barton R.C."/>
            <person name="Birch E."/>
            <person name="Brakhage A.A."/>
            <person name="Chen Z."/>
            <person name="Gurr S.J."/>
            <person name="Heiman D."/>
            <person name="Heitman J."/>
            <person name="Kosti I."/>
            <person name="Rossi A."/>
            <person name="Saif S."/>
            <person name="Samalova M."/>
            <person name="Saunders C.W."/>
            <person name="Shea T."/>
            <person name="Summerbell R.C."/>
            <person name="Xu J."/>
            <person name="Young S."/>
            <person name="Zeng Q."/>
            <person name="Birren B.W."/>
            <person name="Cuomo C.A."/>
            <person name="White T.C."/>
        </authorList>
    </citation>
    <scope>NUCLEOTIDE SEQUENCE [LARGE SCALE GENOMIC DNA]</scope>
    <source>
        <strain evidence="3">ATCC MYA-4604 / CBS 118893</strain>
    </source>
</reference>
<dbReference type="InParanoid" id="E4V2B6"/>
<sequence length="210" mass="23345">MAGKSKASKKQKSTQGFIGRRYKKFSKQKQDKLCSDSTSNAAQGDTYGHSDPNTATGLVWYPSHYDPACSPQPYHPMAPWTVTNNADPQWFGPPNRVVYASARDVASLNQAYWSPVPDAYPAYGYQGHPPPCMNGSWDPIPGIHEMSTWEGNQSQYVHCRNDSGRPQPVNEPSRLRGDAPEFVPTQEPQSEVESREDGFSTVVLDEPHSE</sequence>
<dbReference type="AlphaFoldDB" id="E4V2B6"/>
<dbReference type="VEuPathDB" id="FungiDB:MGYG_07188"/>
<evidence type="ECO:0000313" key="2">
    <source>
        <dbReference type="EMBL" id="EFR04181.1"/>
    </source>
</evidence>
<dbReference type="OrthoDB" id="4173840at2759"/>
<dbReference type="eggNOG" id="ENOG502T7CA">
    <property type="taxonomic scope" value="Eukaryota"/>
</dbReference>
<feature type="compositionally biased region" description="Basic residues" evidence="1">
    <location>
        <begin position="1"/>
        <end position="12"/>
    </location>
</feature>
<dbReference type="GeneID" id="10026439"/>
<gene>
    <name evidence="2" type="ORF">MGYG_07188</name>
</gene>
<dbReference type="HOGENOM" id="CLU_1316254_0_0_1"/>
<feature type="region of interest" description="Disordered" evidence="1">
    <location>
        <begin position="1"/>
        <end position="53"/>
    </location>
</feature>
<dbReference type="RefSeq" id="XP_003171189.1">
    <property type="nucleotide sequence ID" value="XM_003171141.1"/>
</dbReference>
<protein>
    <submittedName>
        <fullName evidence="2">Uncharacterized protein</fullName>
    </submittedName>
</protein>